<name>A0ABQ5K2Q5_9EUKA</name>
<gene>
    <name evidence="1" type="ORF">ADUPG1_012417</name>
</gene>
<comment type="caution">
    <text evidence="1">The sequence shown here is derived from an EMBL/GenBank/DDBJ whole genome shotgun (WGS) entry which is preliminary data.</text>
</comment>
<evidence type="ECO:0000313" key="1">
    <source>
        <dbReference type="EMBL" id="GKT23399.1"/>
    </source>
</evidence>
<protein>
    <submittedName>
        <fullName evidence="1">Uncharacterized protein</fullName>
    </submittedName>
</protein>
<keyword evidence="2" id="KW-1185">Reference proteome</keyword>
<accession>A0ABQ5K2Q5</accession>
<dbReference type="Proteomes" id="UP001057375">
    <property type="component" value="Unassembled WGS sequence"/>
</dbReference>
<sequence length="71" mass="7995">MWHQMSMLSPWSSPFSIPCTLTLNADVVWSGFIEENAKKPGHYETSLTLPLVQGVYTFTVDSRTNVTDDLC</sequence>
<reference evidence="1" key="1">
    <citation type="submission" date="2022-03" db="EMBL/GenBank/DDBJ databases">
        <title>Draft genome sequence of Aduncisulcus paluster, a free-living microaerophilic Fornicata.</title>
        <authorList>
            <person name="Yuyama I."/>
            <person name="Kume K."/>
            <person name="Tamura T."/>
            <person name="Inagaki Y."/>
            <person name="Hashimoto T."/>
        </authorList>
    </citation>
    <scope>NUCLEOTIDE SEQUENCE</scope>
    <source>
        <strain evidence="1">NY0171</strain>
    </source>
</reference>
<dbReference type="EMBL" id="BQXS01012461">
    <property type="protein sequence ID" value="GKT23399.1"/>
    <property type="molecule type" value="Genomic_DNA"/>
</dbReference>
<proteinExistence type="predicted"/>
<organism evidence="1 2">
    <name type="scientific">Aduncisulcus paluster</name>
    <dbReference type="NCBI Taxonomy" id="2918883"/>
    <lineage>
        <taxon>Eukaryota</taxon>
        <taxon>Metamonada</taxon>
        <taxon>Carpediemonas-like organisms</taxon>
        <taxon>Aduncisulcus</taxon>
    </lineage>
</organism>
<evidence type="ECO:0000313" key="2">
    <source>
        <dbReference type="Proteomes" id="UP001057375"/>
    </source>
</evidence>